<dbReference type="Pfam" id="PF19295">
    <property type="entry name" value="SufBD_N"/>
    <property type="match status" value="1"/>
</dbReference>
<comment type="similarity">
    <text evidence="1">Belongs to the iron-sulfur cluster assembly SufBD family.</text>
</comment>
<gene>
    <name evidence="4" type="primary">sufB</name>
</gene>
<dbReference type="PANTHER" id="PTHR30508:SF1">
    <property type="entry name" value="UPF0051 PROTEIN ABCI8, CHLOROPLASTIC-RELATED"/>
    <property type="match status" value="1"/>
</dbReference>
<dbReference type="Pfam" id="PF01458">
    <property type="entry name" value="SUFBD_core"/>
    <property type="match status" value="1"/>
</dbReference>
<dbReference type="NCBIfam" id="TIGR01981">
    <property type="entry name" value="sufD"/>
    <property type="match status" value="1"/>
</dbReference>
<proteinExistence type="inferred from homology"/>
<dbReference type="GO" id="GO:0016226">
    <property type="term" value="P:iron-sulfur cluster assembly"/>
    <property type="evidence" value="ECO:0007669"/>
    <property type="project" value="InterPro"/>
</dbReference>
<accession>A0A075G253</accession>
<dbReference type="SUPFAM" id="SSF101960">
    <property type="entry name" value="Stabilizer of iron transporter SufD"/>
    <property type="match status" value="1"/>
</dbReference>
<dbReference type="PANTHER" id="PTHR30508">
    <property type="entry name" value="FES CLUSTER ASSEMBLY PROTEIN SUF"/>
    <property type="match status" value="1"/>
</dbReference>
<dbReference type="AlphaFoldDB" id="A0A075G253"/>
<dbReference type="EMBL" id="KF900462">
    <property type="protein sequence ID" value="AIE95816.1"/>
    <property type="molecule type" value="Genomic_DNA"/>
</dbReference>
<name>A0A075G253_9ARCH</name>
<dbReference type="InterPro" id="IPR000825">
    <property type="entry name" value="SUF_FeS_clus_asmbl_SufBD_core"/>
</dbReference>
<feature type="domain" description="SUF system FeS cluster assembly SufBD core" evidence="2">
    <location>
        <begin position="179"/>
        <end position="405"/>
    </location>
</feature>
<dbReference type="InterPro" id="IPR037284">
    <property type="entry name" value="SUF_FeS_clus_asmbl_SufBD_sf"/>
</dbReference>
<dbReference type="InterPro" id="IPR045595">
    <property type="entry name" value="SufBD_N"/>
</dbReference>
<feature type="domain" description="SUF system FeS cluster assembly SufBD N-terminal" evidence="3">
    <location>
        <begin position="98"/>
        <end position="168"/>
    </location>
</feature>
<dbReference type="InterPro" id="IPR055346">
    <property type="entry name" value="Fe-S_cluster_assembly_SufBD"/>
</dbReference>
<protein>
    <submittedName>
        <fullName evidence="4">FeS assembly protein SufD (SufB)</fullName>
    </submittedName>
</protein>
<evidence type="ECO:0000259" key="3">
    <source>
        <dbReference type="Pfam" id="PF19295"/>
    </source>
</evidence>
<evidence type="ECO:0000259" key="2">
    <source>
        <dbReference type="Pfam" id="PF01458"/>
    </source>
</evidence>
<organism evidence="4">
    <name type="scientific">uncultured marine thaumarchaeote AD1000_70_C10</name>
    <dbReference type="NCBI Taxonomy" id="1455933"/>
    <lineage>
        <taxon>Archaea</taxon>
        <taxon>Nitrososphaerota</taxon>
        <taxon>environmental samples</taxon>
    </lineage>
</organism>
<evidence type="ECO:0000256" key="1">
    <source>
        <dbReference type="ARBA" id="ARBA00043967"/>
    </source>
</evidence>
<reference evidence="4" key="1">
    <citation type="journal article" date="2014" name="Genome Biol. Evol.">
        <title>Pangenome evidence for extensive interdomain horizontal transfer affecting lineage core and shell genes in uncultured planktonic thaumarchaeota and euryarchaeota.</title>
        <authorList>
            <person name="Deschamps P."/>
            <person name="Zivanovic Y."/>
            <person name="Moreira D."/>
            <person name="Rodriguez-Valera F."/>
            <person name="Lopez-Garcia P."/>
        </authorList>
    </citation>
    <scope>NUCLEOTIDE SEQUENCE</scope>
</reference>
<sequence>MSQLTLSSIDSSLVEEISSKRNEPDWLKEYRKNSLSIYHDLPAEVSPLYNKYTDARRMNPEQVSLSTSSDSSVPDFLTKRLDEIKNEISIVQIGSNIYSINVNDELKSKGLVISSLDDALQNHSELIQKTLENSNSKEDKYTALNNAAFNSGIFVYIPQNLTVDKPIHLVSCLSLDGISTISRNMIIAEKNTQVSVVQELYAPKASKQQAYLELLDTRVGENSKLDFTTLQIMDQSTVNFSTRRTHLAQDAKINWYLGLFGSMLSRYRLDYDLNGTGATVNDAQVVFGNNDQSFDLNTIVNHNAQSTDGKVVEKSILKDTSKSLFKGMIRINEQAAHSTSFLSGRSILLSKGAKSDSIPGLEILTNDVKATHSASVAQMDDEQIFYLGTRCLSYSEAERIIVEGFLEPLSRTMSHQVRAWISNIIESKWANKELTINMDEHLKSIVEVEETRYNENEEVEQHYKYR</sequence>
<evidence type="ECO:0000313" key="4">
    <source>
        <dbReference type="EMBL" id="AIE95816.1"/>
    </source>
</evidence>
<dbReference type="InterPro" id="IPR011542">
    <property type="entry name" value="SUF_FeS_clus_asmbl_SufD"/>
</dbReference>